<feature type="compositionally biased region" description="Pro residues" evidence="1">
    <location>
        <begin position="154"/>
        <end position="163"/>
    </location>
</feature>
<proteinExistence type="predicted"/>
<evidence type="ECO:0000313" key="2">
    <source>
        <dbReference type="EMBL" id="NKQ28288.1"/>
    </source>
</evidence>
<evidence type="ECO:0008006" key="4">
    <source>
        <dbReference type="Google" id="ProtNLM"/>
    </source>
</evidence>
<feature type="region of interest" description="Disordered" evidence="1">
    <location>
        <begin position="145"/>
        <end position="193"/>
    </location>
</feature>
<dbReference type="Proteomes" id="UP000744032">
    <property type="component" value="Unassembled WGS sequence"/>
</dbReference>
<protein>
    <recommendedName>
        <fullName evidence="4">Serine/threonine protein kinase</fullName>
    </recommendedName>
</protein>
<dbReference type="CDD" id="cd18120">
    <property type="entry name" value="ATP-synt_Vo_Ao_c"/>
    <property type="match status" value="1"/>
</dbReference>
<feature type="non-terminal residue" evidence="2">
    <location>
        <position position="193"/>
    </location>
</feature>
<gene>
    <name evidence="2" type="ORF">HF200_28910</name>
</gene>
<feature type="compositionally biased region" description="Pro residues" evidence="1">
    <location>
        <begin position="171"/>
        <end position="184"/>
    </location>
</feature>
<dbReference type="RefSeq" id="WP_281730311.1">
    <property type="nucleotide sequence ID" value="NZ_JAAXMD010000403.1"/>
</dbReference>
<evidence type="ECO:0000313" key="3">
    <source>
        <dbReference type="Proteomes" id="UP000744032"/>
    </source>
</evidence>
<comment type="caution">
    <text evidence="2">The sequence shown here is derived from an EMBL/GenBank/DDBJ whole genome shotgun (WGS) entry which is preliminary data.</text>
</comment>
<sequence>MTAVALTALGIGYAIGRTGPATDNAAAENAVPAGSTPHPEITRTSGLSRVKAEEDGGAVRIRPCPGPAPYGSHDCPESSITYVHDGTSVQMWCWTDSTAPDGYPANNKRWFYVYQPIATPDTRPEGYVYSAFIPPSEQIRTPECSTQRFLELHPPSPAPPDPTPESSTTPVPEPSPVPTPPTKAPEPVSYTHP</sequence>
<reference evidence="2 3" key="1">
    <citation type="submission" date="2020-04" db="EMBL/GenBank/DDBJ databases">
        <title>Genome sequence of Streptomyces galbus strain I339.</title>
        <authorList>
            <person name="Silva E.A.N."/>
            <person name="Merces M."/>
            <person name="Castelo Branco A.P.O.T."/>
            <person name="Vasconcelos P.C."/>
            <person name="Costa N.P."/>
            <person name="Marinho G.C.S."/>
            <person name="Oliveira C.J.B."/>
            <person name="Araujo D."/>
            <person name="Rodrigues Junior V.S."/>
            <person name="Almeida R."/>
            <person name="Silva Filho U.R."/>
            <person name="Andrade A.S.A."/>
            <person name="Cibulski S.P."/>
        </authorList>
    </citation>
    <scope>NUCLEOTIDE SEQUENCE [LARGE SCALE GENOMIC DNA]</scope>
    <source>
        <strain evidence="2 3">I339</strain>
    </source>
</reference>
<dbReference type="EMBL" id="JAAXMD010000403">
    <property type="protein sequence ID" value="NKQ28288.1"/>
    <property type="molecule type" value="Genomic_DNA"/>
</dbReference>
<name>A0ABX1IRR5_STRGB</name>
<keyword evidence="3" id="KW-1185">Reference proteome</keyword>
<organism evidence="2 3">
    <name type="scientific">Streptomyces galbus</name>
    <dbReference type="NCBI Taxonomy" id="33898"/>
    <lineage>
        <taxon>Bacteria</taxon>
        <taxon>Bacillati</taxon>
        <taxon>Actinomycetota</taxon>
        <taxon>Actinomycetes</taxon>
        <taxon>Kitasatosporales</taxon>
        <taxon>Streptomycetaceae</taxon>
        <taxon>Streptomyces</taxon>
    </lineage>
</organism>
<accession>A0ABX1IRR5</accession>
<evidence type="ECO:0000256" key="1">
    <source>
        <dbReference type="SAM" id="MobiDB-lite"/>
    </source>
</evidence>